<evidence type="ECO:0000256" key="3">
    <source>
        <dbReference type="SAM" id="Phobius"/>
    </source>
</evidence>
<dbReference type="EMBL" id="LXPE01000010">
    <property type="protein sequence ID" value="OBA27236.1"/>
    <property type="molecule type" value="Genomic_DNA"/>
</dbReference>
<feature type="coiled-coil region" evidence="1">
    <location>
        <begin position="273"/>
        <end position="394"/>
    </location>
</feature>
<keyword evidence="3" id="KW-0472">Membrane</keyword>
<keyword evidence="3" id="KW-0812">Transmembrane</keyword>
<dbReference type="InterPro" id="IPR000253">
    <property type="entry name" value="FHA_dom"/>
</dbReference>
<organism evidence="5 6">
    <name type="scientific">Hanseniaspora valbyensis NRRL Y-1626</name>
    <dbReference type="NCBI Taxonomy" id="766949"/>
    <lineage>
        <taxon>Eukaryota</taxon>
        <taxon>Fungi</taxon>
        <taxon>Dikarya</taxon>
        <taxon>Ascomycota</taxon>
        <taxon>Saccharomycotina</taxon>
        <taxon>Saccharomycetes</taxon>
        <taxon>Saccharomycodales</taxon>
        <taxon>Saccharomycodaceae</taxon>
        <taxon>Hanseniaspora</taxon>
    </lineage>
</organism>
<dbReference type="InterPro" id="IPR008984">
    <property type="entry name" value="SMAD_FHA_dom_sf"/>
</dbReference>
<dbReference type="SUPFAM" id="SSF49879">
    <property type="entry name" value="SMAD/FHA domain"/>
    <property type="match status" value="1"/>
</dbReference>
<dbReference type="PROSITE" id="PS50006">
    <property type="entry name" value="FHA_DOMAIN"/>
    <property type="match status" value="1"/>
</dbReference>
<dbReference type="Proteomes" id="UP000092321">
    <property type="component" value="Unassembled WGS sequence"/>
</dbReference>
<evidence type="ECO:0000256" key="1">
    <source>
        <dbReference type="SAM" id="Coils"/>
    </source>
</evidence>
<sequence length="481" mass="54780">MSRSRSDSSSLHIQPPSNVNNSTAIITNNHINTNNSKTTLNETELSDINIEQQQQKHLLLHNAVKKPKLSYIITLSPLNNTFEKKILILPPFPQTLKLGRPLTSSSSVNGNNNNQTVASSRNGFFESRILSRTHAQLQLTENNDILITDLNSSNGSYLNDNKLQPMNPYKVSPGDVITLGADIIPNNSNSNGANNANGIHRRIVALVEDITPVVDIGFDDHESNFNKNMLQSSLFGDFIADVNDYDLFSHGNSFLINGDEHNNGEEEGIIKIYKFLKSEIKLSNERNHKLERINMFMKNFGQDIEKLEEEKIKHLEQVKKNYYHVINESLSKKYELVQEKNLKNLKDKNVELENNFTNFKKENEEKLVDYEEQMNKMRNTVEDLETRLQVANVKKPTIDKLDKQKVINENEKIENMDKEAFVDEFESNSNINSKNIGIKSSNTINTENTNKSESKDYKIAYISSICVVGLFSAFMAYSQNK</sequence>
<proteinExistence type="predicted"/>
<comment type="caution">
    <text evidence="5">The sequence shown here is derived from an EMBL/GenBank/DDBJ whole genome shotgun (WGS) entry which is preliminary data.</text>
</comment>
<evidence type="ECO:0000313" key="6">
    <source>
        <dbReference type="Proteomes" id="UP000092321"/>
    </source>
</evidence>
<feature type="compositionally biased region" description="Low complexity" evidence="2">
    <location>
        <begin position="20"/>
        <end position="37"/>
    </location>
</feature>
<dbReference type="AlphaFoldDB" id="A0A1B7TER1"/>
<dbReference type="Gene3D" id="2.60.200.20">
    <property type="match status" value="1"/>
</dbReference>
<protein>
    <recommendedName>
        <fullName evidence="4">FHA domain-containing protein</fullName>
    </recommendedName>
</protein>
<dbReference type="SMART" id="SM00240">
    <property type="entry name" value="FHA"/>
    <property type="match status" value="1"/>
</dbReference>
<accession>A0A1B7TER1</accession>
<feature type="region of interest" description="Disordered" evidence="2">
    <location>
        <begin position="1"/>
        <end position="37"/>
    </location>
</feature>
<dbReference type="PANTHER" id="PTHR15715:SF37">
    <property type="entry name" value="LD47843P"/>
    <property type="match status" value="1"/>
</dbReference>
<keyword evidence="1" id="KW-0175">Coiled coil</keyword>
<keyword evidence="6" id="KW-1185">Reference proteome</keyword>
<evidence type="ECO:0000259" key="4">
    <source>
        <dbReference type="PROSITE" id="PS50006"/>
    </source>
</evidence>
<dbReference type="InterPro" id="IPR051176">
    <property type="entry name" value="Cent_Immune-Sig_Mod"/>
</dbReference>
<dbReference type="GO" id="GO:0005737">
    <property type="term" value="C:cytoplasm"/>
    <property type="evidence" value="ECO:0007669"/>
    <property type="project" value="TreeGrafter"/>
</dbReference>
<evidence type="ECO:0000313" key="5">
    <source>
        <dbReference type="EMBL" id="OBA27236.1"/>
    </source>
</evidence>
<feature type="domain" description="FHA" evidence="4">
    <location>
        <begin position="96"/>
        <end position="163"/>
    </location>
</feature>
<reference evidence="6" key="1">
    <citation type="journal article" date="2016" name="Proc. Natl. Acad. Sci. U.S.A.">
        <title>Comparative genomics of biotechnologically important yeasts.</title>
        <authorList>
            <person name="Riley R."/>
            <person name="Haridas S."/>
            <person name="Wolfe K.H."/>
            <person name="Lopes M.R."/>
            <person name="Hittinger C.T."/>
            <person name="Goeker M."/>
            <person name="Salamov A.A."/>
            <person name="Wisecaver J.H."/>
            <person name="Long T.M."/>
            <person name="Calvey C.H."/>
            <person name="Aerts A.L."/>
            <person name="Barry K.W."/>
            <person name="Choi C."/>
            <person name="Clum A."/>
            <person name="Coughlan A.Y."/>
            <person name="Deshpande S."/>
            <person name="Douglass A.P."/>
            <person name="Hanson S.J."/>
            <person name="Klenk H.-P."/>
            <person name="LaButti K.M."/>
            <person name="Lapidus A."/>
            <person name="Lindquist E.A."/>
            <person name="Lipzen A.M."/>
            <person name="Meier-Kolthoff J.P."/>
            <person name="Ohm R.A."/>
            <person name="Otillar R.P."/>
            <person name="Pangilinan J.L."/>
            <person name="Peng Y."/>
            <person name="Rokas A."/>
            <person name="Rosa C.A."/>
            <person name="Scheuner C."/>
            <person name="Sibirny A.A."/>
            <person name="Slot J.C."/>
            <person name="Stielow J.B."/>
            <person name="Sun H."/>
            <person name="Kurtzman C.P."/>
            <person name="Blackwell M."/>
            <person name="Grigoriev I.V."/>
            <person name="Jeffries T.W."/>
        </authorList>
    </citation>
    <scope>NUCLEOTIDE SEQUENCE [LARGE SCALE GENOMIC DNA]</scope>
    <source>
        <strain evidence="6">NRRL Y-1626</strain>
    </source>
</reference>
<dbReference type="OrthoDB" id="687730at2759"/>
<dbReference type="Pfam" id="PF00498">
    <property type="entry name" value="FHA"/>
    <property type="match status" value="1"/>
</dbReference>
<dbReference type="PANTHER" id="PTHR15715">
    <property type="entry name" value="CENTROSOMAL PROTEIN OF 170 KDA"/>
    <property type="match status" value="1"/>
</dbReference>
<gene>
    <name evidence="5" type="ORF">HANVADRAFT_68771</name>
</gene>
<keyword evidence="3" id="KW-1133">Transmembrane helix</keyword>
<evidence type="ECO:0000256" key="2">
    <source>
        <dbReference type="SAM" id="MobiDB-lite"/>
    </source>
</evidence>
<name>A0A1B7TER1_9ASCO</name>
<feature type="transmembrane region" description="Helical" evidence="3">
    <location>
        <begin position="459"/>
        <end position="477"/>
    </location>
</feature>